<evidence type="ECO:0000256" key="1">
    <source>
        <dbReference type="SAM" id="MobiDB-lite"/>
    </source>
</evidence>
<accession>A0A2I0LDZ2</accession>
<dbReference type="AlphaFoldDB" id="A0A2I0LDZ2"/>
<feature type="region of interest" description="Disordered" evidence="1">
    <location>
        <begin position="340"/>
        <end position="380"/>
    </location>
</feature>
<proteinExistence type="predicted"/>
<evidence type="ECO:0000313" key="2">
    <source>
        <dbReference type="EMBL" id="PKI78897.1"/>
    </source>
</evidence>
<feature type="compositionally biased region" description="Basic and acidic residues" evidence="1">
    <location>
        <begin position="370"/>
        <end position="380"/>
    </location>
</feature>
<keyword evidence="3" id="KW-1185">Reference proteome</keyword>
<name>A0A2I0LDZ2_PUNGR</name>
<comment type="caution">
    <text evidence="2">The sequence shown here is derived from an EMBL/GenBank/DDBJ whole genome shotgun (WGS) entry which is preliminary data.</text>
</comment>
<evidence type="ECO:0000313" key="3">
    <source>
        <dbReference type="Proteomes" id="UP000233551"/>
    </source>
</evidence>
<gene>
    <name evidence="2" type="ORF">CRG98_000758</name>
</gene>
<reference evidence="2 3" key="1">
    <citation type="submission" date="2017-11" db="EMBL/GenBank/DDBJ databases">
        <title>De-novo sequencing of pomegranate (Punica granatum L.) genome.</title>
        <authorList>
            <person name="Akparov Z."/>
            <person name="Amiraslanov A."/>
            <person name="Hajiyeva S."/>
            <person name="Abbasov M."/>
            <person name="Kaur K."/>
            <person name="Hamwieh A."/>
            <person name="Solovyev V."/>
            <person name="Salamov A."/>
            <person name="Braich B."/>
            <person name="Kosarev P."/>
            <person name="Mahmoud A."/>
            <person name="Hajiyev E."/>
            <person name="Babayeva S."/>
            <person name="Izzatullayeva V."/>
            <person name="Mammadov A."/>
            <person name="Mammadov A."/>
            <person name="Sharifova S."/>
            <person name="Ojaghi J."/>
            <person name="Eynullazada K."/>
            <person name="Bayramov B."/>
            <person name="Abdulazimova A."/>
            <person name="Shahmuradov I."/>
        </authorList>
    </citation>
    <scope>NUCLEOTIDE SEQUENCE [LARGE SCALE GENOMIC DNA]</scope>
    <source>
        <strain evidence="3">cv. AG2017</strain>
        <tissue evidence="2">Leaf</tissue>
    </source>
</reference>
<organism evidence="2 3">
    <name type="scientific">Punica granatum</name>
    <name type="common">Pomegranate</name>
    <dbReference type="NCBI Taxonomy" id="22663"/>
    <lineage>
        <taxon>Eukaryota</taxon>
        <taxon>Viridiplantae</taxon>
        <taxon>Streptophyta</taxon>
        <taxon>Embryophyta</taxon>
        <taxon>Tracheophyta</taxon>
        <taxon>Spermatophyta</taxon>
        <taxon>Magnoliopsida</taxon>
        <taxon>eudicotyledons</taxon>
        <taxon>Gunneridae</taxon>
        <taxon>Pentapetalae</taxon>
        <taxon>rosids</taxon>
        <taxon>malvids</taxon>
        <taxon>Myrtales</taxon>
        <taxon>Lythraceae</taxon>
        <taxon>Punica</taxon>
    </lineage>
</organism>
<dbReference type="EMBL" id="PGOL01000032">
    <property type="protein sequence ID" value="PKI78897.1"/>
    <property type="molecule type" value="Genomic_DNA"/>
</dbReference>
<dbReference type="Proteomes" id="UP000233551">
    <property type="component" value="Unassembled WGS sequence"/>
</dbReference>
<protein>
    <submittedName>
        <fullName evidence="2">Uncharacterized protein</fullName>
    </submittedName>
</protein>
<sequence length="380" mass="42277">MNPIFPISSSLRLQVFPPQIRIIGELEGSKLALLGFGVLITFEHLIDAQDPLEELDVHVAEEQAPQPFDQEPGSPHRAVQRLLLPPLKPKELGLLECPSWVICIRVHQVHLGHIQAYPGSYAFGSIPVTFRSILVHAFGSISVIQVYPGSCIPVYPGHIQRGKLSVPHFGPPASYMRISDQSPGYYSSPGNQRRTCGHGVINNRRRAGSIRKAEESSRKNLQCQSDQRHVRAHFRGIPHKSGHPDLSRTPFLTGLAGPAPLTRLLEGRFSGSKRPRRTFGAHSQKTETAAIPEHLKTFREHLENPDHESLGLPGLTVFSRGQRADDLPRGGRVTETNIKMHGEQSGTRDTQFHSECPNRAKPTLEAPSRPNDRSDDAWRY</sequence>